<proteinExistence type="predicted"/>
<organism evidence="1">
    <name type="scientific">Flavonifractor plautii</name>
    <name type="common">Fusobacterium plautii</name>
    <dbReference type="NCBI Taxonomy" id="292800"/>
    <lineage>
        <taxon>Bacteria</taxon>
        <taxon>Bacillati</taxon>
        <taxon>Bacillota</taxon>
        <taxon>Clostridia</taxon>
        <taxon>Eubacteriales</taxon>
        <taxon>Oscillospiraceae</taxon>
        <taxon>Flavonifractor</taxon>
    </lineage>
</organism>
<sequence>MKHVVITIGREYGSGGRLIAKQLSEELGITFYDKELITAVARKTGFSESFIRDSEHQRPTNSFLYDLYTAVQTPSVPDQVFIAQAKVIKEAASRESCVIVGRCADYILRDDPRRLSVFVHAPLDERVRRAREEYGVQEPNLEAYVLRQDKARASYYNYFATGKWGQSREYDLCVNSHMGIAAAVATIKAAALAVAGGTGA</sequence>
<keyword evidence="1" id="KW-0418">Kinase</keyword>
<dbReference type="EMBL" id="CACRUB010000035">
    <property type="protein sequence ID" value="VYU38448.1"/>
    <property type="molecule type" value="Genomic_DNA"/>
</dbReference>
<dbReference type="AlphaFoldDB" id="A0A6N3EFA2"/>
<reference evidence="1" key="1">
    <citation type="submission" date="2019-11" db="EMBL/GenBank/DDBJ databases">
        <authorList>
            <person name="Feng L."/>
        </authorList>
    </citation>
    <scope>NUCLEOTIDE SEQUENCE</scope>
    <source>
        <strain evidence="1">FplautiiLFYP42</strain>
    </source>
</reference>
<dbReference type="GO" id="GO:0016301">
    <property type="term" value="F:kinase activity"/>
    <property type="evidence" value="ECO:0007669"/>
    <property type="project" value="UniProtKB-KW"/>
</dbReference>
<dbReference type="RefSeq" id="WP_156621739.1">
    <property type="nucleotide sequence ID" value="NZ_AP031431.1"/>
</dbReference>
<dbReference type="Gene3D" id="3.40.50.300">
    <property type="entry name" value="P-loop containing nucleotide triphosphate hydrolases"/>
    <property type="match status" value="1"/>
</dbReference>
<dbReference type="InterPro" id="IPR027417">
    <property type="entry name" value="P-loop_NTPase"/>
</dbReference>
<dbReference type="Pfam" id="PF13189">
    <property type="entry name" value="Cytidylate_kin2"/>
    <property type="match status" value="1"/>
</dbReference>
<gene>
    <name evidence="1" type="ORF">FPLFYP42_02112</name>
</gene>
<evidence type="ECO:0000313" key="1">
    <source>
        <dbReference type="EMBL" id="VYU38448.1"/>
    </source>
</evidence>
<accession>A0A6N3EFA2</accession>
<protein>
    <submittedName>
        <fullName evidence="1">Cytidylate kinase</fullName>
    </submittedName>
</protein>
<name>A0A6N3EFA2_FLAPL</name>
<dbReference type="SUPFAM" id="SSF52540">
    <property type="entry name" value="P-loop containing nucleoside triphosphate hydrolases"/>
    <property type="match status" value="1"/>
</dbReference>
<keyword evidence="1" id="KW-0808">Transferase</keyword>